<feature type="transmembrane region" description="Helical" evidence="1">
    <location>
        <begin position="24"/>
        <end position="43"/>
    </location>
</feature>
<proteinExistence type="predicted"/>
<evidence type="ECO:0000313" key="2">
    <source>
        <dbReference type="EMBL" id="OGY92211.1"/>
    </source>
</evidence>
<feature type="transmembrane region" description="Helical" evidence="1">
    <location>
        <begin position="181"/>
        <end position="207"/>
    </location>
</feature>
<organism evidence="2 3">
    <name type="scientific">Candidatus Komeilibacteria bacterium RIFCSPLOWO2_02_FULL_48_11</name>
    <dbReference type="NCBI Taxonomy" id="1798553"/>
    <lineage>
        <taxon>Bacteria</taxon>
        <taxon>Candidatus Komeiliibacteriota</taxon>
    </lineage>
</organism>
<accession>A0A1G2BSY0</accession>
<reference evidence="2 3" key="1">
    <citation type="journal article" date="2016" name="Nat. Commun.">
        <title>Thousands of microbial genomes shed light on interconnected biogeochemical processes in an aquifer system.</title>
        <authorList>
            <person name="Anantharaman K."/>
            <person name="Brown C.T."/>
            <person name="Hug L.A."/>
            <person name="Sharon I."/>
            <person name="Castelle C.J."/>
            <person name="Probst A.J."/>
            <person name="Thomas B.C."/>
            <person name="Singh A."/>
            <person name="Wilkins M.J."/>
            <person name="Karaoz U."/>
            <person name="Brodie E.L."/>
            <person name="Williams K.H."/>
            <person name="Hubbard S.S."/>
            <person name="Banfield J.F."/>
        </authorList>
    </citation>
    <scope>NUCLEOTIDE SEQUENCE [LARGE SCALE GENOMIC DNA]</scope>
</reference>
<keyword evidence="1" id="KW-0472">Membrane</keyword>
<dbReference type="AlphaFoldDB" id="A0A1G2BSY0"/>
<dbReference type="Proteomes" id="UP000178109">
    <property type="component" value="Unassembled WGS sequence"/>
</dbReference>
<feature type="transmembrane region" description="Helical" evidence="1">
    <location>
        <begin position="277"/>
        <end position="297"/>
    </location>
</feature>
<feature type="transmembrane region" description="Helical" evidence="1">
    <location>
        <begin position="246"/>
        <end position="265"/>
    </location>
</feature>
<sequence>MVLDPLYRPILRAALSLTTRHKTLWLLGFLAAFLGLGGEYEFIFSQFNNVSSGEWNGLNSFLQFAGASSQDVVTALAAVAKDLSVGAILGLAIFLGFLFILGALVIISQGALVAGIAQASQAGRVKLSAALYTGYKSFWSLLAIIISTRLLAVFVLAVVGLPLISLFLLLDESFASPGAALIFFILGLPLFILFSLVAKFALAYRVVEGERWRSALTKAFVLFADHWLVTIELALIVFIINILTALAFIFVAALLSIPFILLGIVMADLSYVIVLKLLITAALVLFLFILLVLGSALSCFQNSVWTLLFLKIKDKPRAAKLLRLVHGWREKYS</sequence>
<gene>
    <name evidence="2" type="ORF">A3H70_00990</name>
</gene>
<comment type="caution">
    <text evidence="2">The sequence shown here is derived from an EMBL/GenBank/DDBJ whole genome shotgun (WGS) entry which is preliminary data.</text>
</comment>
<feature type="transmembrane region" description="Helical" evidence="1">
    <location>
        <begin position="219"/>
        <end position="240"/>
    </location>
</feature>
<feature type="transmembrane region" description="Helical" evidence="1">
    <location>
        <begin position="88"/>
        <end position="117"/>
    </location>
</feature>
<dbReference type="STRING" id="1798553.A3H70_00990"/>
<evidence type="ECO:0000256" key="1">
    <source>
        <dbReference type="SAM" id="Phobius"/>
    </source>
</evidence>
<evidence type="ECO:0008006" key="4">
    <source>
        <dbReference type="Google" id="ProtNLM"/>
    </source>
</evidence>
<keyword evidence="1" id="KW-1133">Transmembrane helix</keyword>
<dbReference type="EMBL" id="MHKO01000026">
    <property type="protein sequence ID" value="OGY92211.1"/>
    <property type="molecule type" value="Genomic_DNA"/>
</dbReference>
<keyword evidence="1" id="KW-0812">Transmembrane</keyword>
<evidence type="ECO:0000313" key="3">
    <source>
        <dbReference type="Proteomes" id="UP000178109"/>
    </source>
</evidence>
<feature type="transmembrane region" description="Helical" evidence="1">
    <location>
        <begin position="138"/>
        <end position="169"/>
    </location>
</feature>
<protein>
    <recommendedName>
        <fullName evidence="4">Glycerophosphoryl diester phosphodiesterase membrane domain-containing protein</fullName>
    </recommendedName>
</protein>
<name>A0A1G2BSY0_9BACT</name>